<dbReference type="InterPro" id="IPR029026">
    <property type="entry name" value="tRNA_m1G_MTases_N"/>
</dbReference>
<dbReference type="SUPFAM" id="SSF50249">
    <property type="entry name" value="Nucleic acid-binding proteins"/>
    <property type="match status" value="1"/>
</dbReference>
<feature type="region of interest" description="Disordered" evidence="2">
    <location>
        <begin position="1"/>
        <end position="49"/>
    </location>
</feature>
<dbReference type="Proteomes" id="UP001054857">
    <property type="component" value="Unassembled WGS sequence"/>
</dbReference>
<dbReference type="PANTHER" id="PTHR12150">
    <property type="entry name" value="CLASS IV SAM-BINDING METHYLTRANSFERASE-RELATED"/>
    <property type="match status" value="1"/>
</dbReference>
<gene>
    <name evidence="3" type="ORF">Agub_g5554</name>
</gene>
<dbReference type="InterPro" id="IPR029028">
    <property type="entry name" value="Alpha/beta_knot_MTases"/>
</dbReference>
<protein>
    <submittedName>
        <fullName evidence="3">Uncharacterized protein</fullName>
    </submittedName>
</protein>
<dbReference type="SUPFAM" id="SSF75217">
    <property type="entry name" value="alpha/beta knot"/>
    <property type="match status" value="1"/>
</dbReference>
<proteinExistence type="inferred from homology"/>
<accession>A0AAD3DMI7</accession>
<sequence>MADDSKKHKKSKKQKRDHAPETDSAAAPSDAAANTEGAEAVGDDAGPSGRKWTLSIALPGTLLDNPPSLEYAVFVAAQIARTAAAFQVDEVVVYDDSPAATAYQPGQRSASVSTGTALLARVLQFLDTPPHLRPNMYDSNIMQAHPELRIAAALPAPNPPHHARPSAAWIPYREGVVLKSEPGAGSYVDVGMDRMVWLEHELPQSTRVTVHMGDTEPATRFMEAYSETMILGTAVPPSEPRVRLGLYWGYCVRLSLGLQRVFQEGAVSSSGQYDLTIGSSRAGAPTDPVELVLPRFKHALIVFGGGSGAGAGAGAGKKDKKQGGAAAAAAAGAAAAPSQQQPAQDLDQLISRVPDWDHKAPQDVFNLYLNTTPHLGTLRLRTEDALPVALSYLITPILKYAKQ</sequence>
<dbReference type="InterPro" id="IPR003750">
    <property type="entry name" value="Put_MeTrfase-C9orf114-like"/>
</dbReference>
<feature type="compositionally biased region" description="Low complexity" evidence="2">
    <location>
        <begin position="22"/>
        <end position="36"/>
    </location>
</feature>
<evidence type="ECO:0000256" key="1">
    <source>
        <dbReference type="ARBA" id="ARBA00009841"/>
    </source>
</evidence>
<evidence type="ECO:0000313" key="4">
    <source>
        <dbReference type="Proteomes" id="UP001054857"/>
    </source>
</evidence>
<dbReference type="Pfam" id="PF02598">
    <property type="entry name" value="Methyltrn_RNA_3"/>
    <property type="match status" value="1"/>
</dbReference>
<feature type="compositionally biased region" description="Basic residues" evidence="2">
    <location>
        <begin position="7"/>
        <end position="16"/>
    </location>
</feature>
<evidence type="ECO:0000256" key="2">
    <source>
        <dbReference type="SAM" id="MobiDB-lite"/>
    </source>
</evidence>
<dbReference type="Gene3D" id="3.40.1280.10">
    <property type="match status" value="2"/>
</dbReference>
<dbReference type="CDD" id="cd18086">
    <property type="entry name" value="HsC9orf114-like"/>
    <property type="match status" value="1"/>
</dbReference>
<name>A0AAD3DMI7_9CHLO</name>
<dbReference type="PANTHER" id="PTHR12150:SF13">
    <property type="entry name" value="METHYLTRANSFERASE C9ORF114-RELATED"/>
    <property type="match status" value="1"/>
</dbReference>
<keyword evidence="4" id="KW-1185">Reference proteome</keyword>
<organism evidence="3 4">
    <name type="scientific">Astrephomene gubernaculifera</name>
    <dbReference type="NCBI Taxonomy" id="47775"/>
    <lineage>
        <taxon>Eukaryota</taxon>
        <taxon>Viridiplantae</taxon>
        <taxon>Chlorophyta</taxon>
        <taxon>core chlorophytes</taxon>
        <taxon>Chlorophyceae</taxon>
        <taxon>CS clade</taxon>
        <taxon>Chlamydomonadales</taxon>
        <taxon>Astrephomenaceae</taxon>
        <taxon>Astrephomene</taxon>
    </lineage>
</organism>
<dbReference type="EMBL" id="BMAR01000007">
    <property type="protein sequence ID" value="GFR44338.1"/>
    <property type="molecule type" value="Genomic_DNA"/>
</dbReference>
<comment type="similarity">
    <text evidence="1">Belongs to the class IV-like SAM-binding methyltransferase superfamily.</text>
</comment>
<dbReference type="InterPro" id="IPR012340">
    <property type="entry name" value="NA-bd_OB-fold"/>
</dbReference>
<reference evidence="3 4" key="1">
    <citation type="journal article" date="2021" name="Sci. Rep.">
        <title>Genome sequencing of the multicellular alga Astrephomene provides insights into convergent evolution of germ-soma differentiation.</title>
        <authorList>
            <person name="Yamashita S."/>
            <person name="Yamamoto K."/>
            <person name="Matsuzaki R."/>
            <person name="Suzuki S."/>
            <person name="Yamaguchi H."/>
            <person name="Hirooka S."/>
            <person name="Minakuchi Y."/>
            <person name="Miyagishima S."/>
            <person name="Kawachi M."/>
            <person name="Toyoda A."/>
            <person name="Nozaki H."/>
        </authorList>
    </citation>
    <scope>NUCLEOTIDE SEQUENCE [LARGE SCALE GENOMIC DNA]</scope>
    <source>
        <strain evidence="3 4">NIES-4017</strain>
    </source>
</reference>
<dbReference type="AlphaFoldDB" id="A0AAD3DMI7"/>
<comment type="caution">
    <text evidence="3">The sequence shown here is derived from an EMBL/GenBank/DDBJ whole genome shotgun (WGS) entry which is preliminary data.</text>
</comment>
<evidence type="ECO:0000313" key="3">
    <source>
        <dbReference type="EMBL" id="GFR44338.1"/>
    </source>
</evidence>